<evidence type="ECO:0000313" key="2">
    <source>
        <dbReference type="EMBL" id="JAE05462.1"/>
    </source>
</evidence>
<protein>
    <recommendedName>
        <fullName evidence="1">25S rRNA (uridine-N(3))-methyltransferase BMT5-like domain-containing protein</fullName>
    </recommendedName>
</protein>
<accession>A0A0A9EZF1</accession>
<proteinExistence type="predicted"/>
<organism evidence="2">
    <name type="scientific">Arundo donax</name>
    <name type="common">Giant reed</name>
    <name type="synonym">Donax arundinaceus</name>
    <dbReference type="NCBI Taxonomy" id="35708"/>
    <lineage>
        <taxon>Eukaryota</taxon>
        <taxon>Viridiplantae</taxon>
        <taxon>Streptophyta</taxon>
        <taxon>Embryophyta</taxon>
        <taxon>Tracheophyta</taxon>
        <taxon>Spermatophyta</taxon>
        <taxon>Magnoliopsida</taxon>
        <taxon>Liliopsida</taxon>
        <taxon>Poales</taxon>
        <taxon>Poaceae</taxon>
        <taxon>PACMAD clade</taxon>
        <taxon>Arundinoideae</taxon>
        <taxon>Arundineae</taxon>
        <taxon>Arundo</taxon>
    </lineage>
</organism>
<evidence type="ECO:0000259" key="1">
    <source>
        <dbReference type="Pfam" id="PF10354"/>
    </source>
</evidence>
<dbReference type="GO" id="GO:0070042">
    <property type="term" value="F:rRNA (uridine-N3-)-methyltransferase activity"/>
    <property type="evidence" value="ECO:0007669"/>
    <property type="project" value="InterPro"/>
</dbReference>
<dbReference type="InterPro" id="IPR029063">
    <property type="entry name" value="SAM-dependent_MTases_sf"/>
</dbReference>
<dbReference type="Pfam" id="PF10354">
    <property type="entry name" value="BMT5-like"/>
    <property type="match status" value="1"/>
</dbReference>
<dbReference type="AlphaFoldDB" id="A0A0A9EZF1"/>
<dbReference type="SUPFAM" id="SSF53335">
    <property type="entry name" value="S-adenosyl-L-methionine-dependent methyltransferases"/>
    <property type="match status" value="1"/>
</dbReference>
<dbReference type="PANTHER" id="PTHR11538:SF97">
    <property type="entry name" value="25S RRNA (URIDINE-N(3))-METHYLTRANSFERASE BMT5-LIKE DOMAIN-CONTAINING PROTEIN"/>
    <property type="match status" value="1"/>
</dbReference>
<dbReference type="Gene3D" id="3.40.50.150">
    <property type="entry name" value="Vaccinia Virus protein VP39"/>
    <property type="match status" value="1"/>
</dbReference>
<dbReference type="PANTHER" id="PTHR11538">
    <property type="entry name" value="PHENYLALANYL-TRNA SYNTHETASE"/>
    <property type="match status" value="1"/>
</dbReference>
<reference evidence="2" key="1">
    <citation type="submission" date="2014-09" db="EMBL/GenBank/DDBJ databases">
        <authorList>
            <person name="Magalhaes I.L.F."/>
            <person name="Oliveira U."/>
            <person name="Santos F.R."/>
            <person name="Vidigal T.H.D.A."/>
            <person name="Brescovit A.D."/>
            <person name="Santos A.J."/>
        </authorList>
    </citation>
    <scope>NUCLEOTIDE SEQUENCE</scope>
    <source>
        <tissue evidence="2">Shoot tissue taken approximately 20 cm above the soil surface</tissue>
    </source>
</reference>
<dbReference type="EMBL" id="GBRH01192434">
    <property type="protein sequence ID" value="JAE05462.1"/>
    <property type="molecule type" value="Transcribed_RNA"/>
</dbReference>
<dbReference type="InterPro" id="IPR019446">
    <property type="entry name" value="BMT5-like"/>
</dbReference>
<dbReference type="GO" id="GO:0005737">
    <property type="term" value="C:cytoplasm"/>
    <property type="evidence" value="ECO:0007669"/>
    <property type="project" value="TreeGrafter"/>
</dbReference>
<sequence length="272" mass="30729">MGTLLLHGVNAKTMKLHIDLKMRRFDRIVFNFPHSGFRGREDQPHMINSHRQLVKDFFRNAKHLLRPNGQVHVSHKTKDPYRTWNLEELASEFSLLLIDQVDFHIQDHPGYNNKKGDGLNCDHPFLLGKCSTFKFRVGDTQKMKRVCKLGQMSYSGNSRANPNDQPIGFGASHSTPPISEMTHPYVPFDMSSVPVCSEFFVHGTVQRCLAEAGCIPQKGNYTTGTIPWQQSAYSGRSRQEAGQPPSVDNDSEAWQKLWHGLGPAFGVAVQLQ</sequence>
<feature type="domain" description="25S rRNA (uridine-N(3))-methyltransferase BMT5-like" evidence="1">
    <location>
        <begin position="2"/>
        <end position="115"/>
    </location>
</feature>
<reference evidence="2" key="2">
    <citation type="journal article" date="2015" name="Data Brief">
        <title>Shoot transcriptome of the giant reed, Arundo donax.</title>
        <authorList>
            <person name="Barrero R.A."/>
            <person name="Guerrero F.D."/>
            <person name="Moolhuijzen P."/>
            <person name="Goolsby J.A."/>
            <person name="Tidwell J."/>
            <person name="Bellgard S.E."/>
            <person name="Bellgard M.I."/>
        </authorList>
    </citation>
    <scope>NUCLEOTIDE SEQUENCE</scope>
    <source>
        <tissue evidence="2">Shoot tissue taken approximately 20 cm above the soil surface</tissue>
    </source>
</reference>
<name>A0A0A9EZF1_ARUDO</name>
<dbReference type="GO" id="GO:0070475">
    <property type="term" value="P:rRNA base methylation"/>
    <property type="evidence" value="ECO:0007669"/>
    <property type="project" value="InterPro"/>
</dbReference>